<evidence type="ECO:0000313" key="4">
    <source>
        <dbReference type="Proteomes" id="UP000036987"/>
    </source>
</evidence>
<evidence type="ECO:0000256" key="2">
    <source>
        <dbReference type="ARBA" id="ARBA00023163"/>
    </source>
</evidence>
<accession>A0A0K9NV67</accession>
<dbReference type="AlphaFoldDB" id="A0A0K9NV67"/>
<name>A0A0K9NV67_ZOSMR</name>
<dbReference type="OrthoDB" id="786845at2759"/>
<dbReference type="InterPro" id="IPR044660">
    <property type="entry name" value="IBH1-like"/>
</dbReference>
<gene>
    <name evidence="3" type="ORF">ZOSMA_58G01020</name>
</gene>
<reference evidence="4" key="1">
    <citation type="journal article" date="2016" name="Nature">
        <title>The genome of the seagrass Zostera marina reveals angiosperm adaptation to the sea.</title>
        <authorList>
            <person name="Olsen J.L."/>
            <person name="Rouze P."/>
            <person name="Verhelst B."/>
            <person name="Lin Y.-C."/>
            <person name="Bayer T."/>
            <person name="Collen J."/>
            <person name="Dattolo E."/>
            <person name="De Paoli E."/>
            <person name="Dittami S."/>
            <person name="Maumus F."/>
            <person name="Michel G."/>
            <person name="Kersting A."/>
            <person name="Lauritano C."/>
            <person name="Lohaus R."/>
            <person name="Toepel M."/>
            <person name="Tonon T."/>
            <person name="Vanneste K."/>
            <person name="Amirebrahimi M."/>
            <person name="Brakel J."/>
            <person name="Bostroem C."/>
            <person name="Chovatia M."/>
            <person name="Grimwood J."/>
            <person name="Jenkins J.W."/>
            <person name="Jueterbock A."/>
            <person name="Mraz A."/>
            <person name="Stam W.T."/>
            <person name="Tice H."/>
            <person name="Bornberg-Bauer E."/>
            <person name="Green P.J."/>
            <person name="Pearson G.A."/>
            <person name="Procaccini G."/>
            <person name="Duarte C.M."/>
            <person name="Schmutz J."/>
            <person name="Reusch T.B.H."/>
            <person name="Van de Peer Y."/>
        </authorList>
    </citation>
    <scope>NUCLEOTIDE SEQUENCE [LARGE SCALE GENOMIC DNA]</scope>
    <source>
        <strain evidence="4">cv. Finnish</strain>
    </source>
</reference>
<comment type="caution">
    <text evidence="3">The sequence shown here is derived from an EMBL/GenBank/DDBJ whole genome shotgun (WGS) entry which is preliminary data.</text>
</comment>
<dbReference type="PANTHER" id="PTHR33124:SF40">
    <property type="entry name" value="TRANSCRIPTION FACTOR IBH1"/>
    <property type="match status" value="1"/>
</dbReference>
<evidence type="ECO:0000313" key="3">
    <source>
        <dbReference type="EMBL" id="KMZ60644.1"/>
    </source>
</evidence>
<evidence type="ECO:0008006" key="5">
    <source>
        <dbReference type="Google" id="ProtNLM"/>
    </source>
</evidence>
<dbReference type="OMA" id="KHMLAFH"/>
<sequence>MQDMNAMQATHFLRLLSRLKPLMAPTLPISTSQQTKFILKSAYASMAYAAGPRRVWSRALVRRIRRNRRRPTMRIINKRRHVVRPRRRPAEGGSEELRKVIPGGDTILNGARLVEETSDYVQFLRTQVIIMKALVSSFSKGQHG</sequence>
<dbReference type="Proteomes" id="UP000036987">
    <property type="component" value="Unassembled WGS sequence"/>
</dbReference>
<proteinExistence type="predicted"/>
<dbReference type="PANTHER" id="PTHR33124">
    <property type="entry name" value="TRANSCRIPTION FACTOR IBH1-LIKE 1"/>
    <property type="match status" value="1"/>
</dbReference>
<dbReference type="EMBL" id="LFYR01001606">
    <property type="protein sequence ID" value="KMZ60644.1"/>
    <property type="molecule type" value="Genomic_DNA"/>
</dbReference>
<keyword evidence="1" id="KW-0805">Transcription regulation</keyword>
<evidence type="ECO:0000256" key="1">
    <source>
        <dbReference type="ARBA" id="ARBA00023015"/>
    </source>
</evidence>
<protein>
    <recommendedName>
        <fullName evidence="5">Transcription factor IBH1</fullName>
    </recommendedName>
</protein>
<keyword evidence="4" id="KW-1185">Reference proteome</keyword>
<organism evidence="3 4">
    <name type="scientific">Zostera marina</name>
    <name type="common">Eelgrass</name>
    <dbReference type="NCBI Taxonomy" id="29655"/>
    <lineage>
        <taxon>Eukaryota</taxon>
        <taxon>Viridiplantae</taxon>
        <taxon>Streptophyta</taxon>
        <taxon>Embryophyta</taxon>
        <taxon>Tracheophyta</taxon>
        <taxon>Spermatophyta</taxon>
        <taxon>Magnoliopsida</taxon>
        <taxon>Liliopsida</taxon>
        <taxon>Zosteraceae</taxon>
        <taxon>Zostera</taxon>
    </lineage>
</organism>
<dbReference type="GO" id="GO:0006355">
    <property type="term" value="P:regulation of DNA-templated transcription"/>
    <property type="evidence" value="ECO:0007669"/>
    <property type="project" value="InterPro"/>
</dbReference>
<keyword evidence="2" id="KW-0804">Transcription</keyword>